<keyword evidence="2" id="KW-1185">Reference proteome</keyword>
<organism evidence="1 2">
    <name type="scientific">Dendrothele bispora (strain CBS 962.96)</name>
    <dbReference type="NCBI Taxonomy" id="1314807"/>
    <lineage>
        <taxon>Eukaryota</taxon>
        <taxon>Fungi</taxon>
        <taxon>Dikarya</taxon>
        <taxon>Basidiomycota</taxon>
        <taxon>Agaricomycotina</taxon>
        <taxon>Agaricomycetes</taxon>
        <taxon>Agaricomycetidae</taxon>
        <taxon>Agaricales</taxon>
        <taxon>Agaricales incertae sedis</taxon>
        <taxon>Dendrothele</taxon>
    </lineage>
</organism>
<evidence type="ECO:0000313" key="1">
    <source>
        <dbReference type="EMBL" id="THU75792.1"/>
    </source>
</evidence>
<accession>A0A4S8KJV6</accession>
<reference evidence="1 2" key="1">
    <citation type="journal article" date="2019" name="Nat. Ecol. Evol.">
        <title>Megaphylogeny resolves global patterns of mushroom evolution.</title>
        <authorList>
            <person name="Varga T."/>
            <person name="Krizsan K."/>
            <person name="Foldi C."/>
            <person name="Dima B."/>
            <person name="Sanchez-Garcia M."/>
            <person name="Sanchez-Ramirez S."/>
            <person name="Szollosi G.J."/>
            <person name="Szarkandi J.G."/>
            <person name="Papp V."/>
            <person name="Albert L."/>
            <person name="Andreopoulos W."/>
            <person name="Angelini C."/>
            <person name="Antonin V."/>
            <person name="Barry K.W."/>
            <person name="Bougher N.L."/>
            <person name="Buchanan P."/>
            <person name="Buyck B."/>
            <person name="Bense V."/>
            <person name="Catcheside P."/>
            <person name="Chovatia M."/>
            <person name="Cooper J."/>
            <person name="Damon W."/>
            <person name="Desjardin D."/>
            <person name="Finy P."/>
            <person name="Geml J."/>
            <person name="Haridas S."/>
            <person name="Hughes K."/>
            <person name="Justo A."/>
            <person name="Karasinski D."/>
            <person name="Kautmanova I."/>
            <person name="Kiss B."/>
            <person name="Kocsube S."/>
            <person name="Kotiranta H."/>
            <person name="LaButti K.M."/>
            <person name="Lechner B.E."/>
            <person name="Liimatainen K."/>
            <person name="Lipzen A."/>
            <person name="Lukacs Z."/>
            <person name="Mihaltcheva S."/>
            <person name="Morgado L.N."/>
            <person name="Niskanen T."/>
            <person name="Noordeloos M.E."/>
            <person name="Ohm R.A."/>
            <person name="Ortiz-Santana B."/>
            <person name="Ovrebo C."/>
            <person name="Racz N."/>
            <person name="Riley R."/>
            <person name="Savchenko A."/>
            <person name="Shiryaev A."/>
            <person name="Soop K."/>
            <person name="Spirin V."/>
            <person name="Szebenyi C."/>
            <person name="Tomsovsky M."/>
            <person name="Tulloss R.E."/>
            <person name="Uehling J."/>
            <person name="Grigoriev I.V."/>
            <person name="Vagvolgyi C."/>
            <person name="Papp T."/>
            <person name="Martin F.M."/>
            <person name="Miettinen O."/>
            <person name="Hibbett D.S."/>
            <person name="Nagy L.G."/>
        </authorList>
    </citation>
    <scope>NUCLEOTIDE SEQUENCE [LARGE SCALE GENOMIC DNA]</scope>
    <source>
        <strain evidence="1 2">CBS 962.96</strain>
    </source>
</reference>
<dbReference type="EMBL" id="ML181525">
    <property type="protein sequence ID" value="THU75792.1"/>
    <property type="molecule type" value="Genomic_DNA"/>
</dbReference>
<gene>
    <name evidence="1" type="ORF">K435DRAFT_880164</name>
</gene>
<evidence type="ECO:0000313" key="2">
    <source>
        <dbReference type="Proteomes" id="UP000297245"/>
    </source>
</evidence>
<protein>
    <submittedName>
        <fullName evidence="1">Uncharacterized protein</fullName>
    </submittedName>
</protein>
<sequence length="68" mass="7641">MPQSSLQGFISFAHKSRLFSLCINALQNPSFVVIQKMGLASVFTAFSFPPMIAFFTRELKIIVNGRRC</sequence>
<dbReference type="AlphaFoldDB" id="A0A4S8KJV6"/>
<dbReference type="Proteomes" id="UP000297245">
    <property type="component" value="Unassembled WGS sequence"/>
</dbReference>
<name>A0A4S8KJV6_DENBC</name>
<proteinExistence type="predicted"/>